<evidence type="ECO:0000256" key="10">
    <source>
        <dbReference type="SAM" id="SignalP"/>
    </source>
</evidence>
<evidence type="ECO:0000313" key="12">
    <source>
        <dbReference type="EMBL" id="OXU30693.1"/>
    </source>
</evidence>
<dbReference type="CDD" id="cd00190">
    <property type="entry name" value="Tryp_SPc"/>
    <property type="match status" value="1"/>
</dbReference>
<comment type="subcellular location">
    <subcellularLocation>
        <location evidence="1">Secreted</location>
        <location evidence="1">Extracellular space</location>
    </subcellularLocation>
</comment>
<dbReference type="PROSITE" id="PS00134">
    <property type="entry name" value="TRYPSIN_HIS"/>
    <property type="match status" value="1"/>
</dbReference>
<protein>
    <recommendedName>
        <fullName evidence="8">chymotrypsin</fullName>
        <ecNumber evidence="8">3.4.21.1</ecNumber>
    </recommendedName>
</protein>
<dbReference type="PRINTS" id="PR00722">
    <property type="entry name" value="CHYMOTRYPSIN"/>
</dbReference>
<keyword evidence="3" id="KW-0964">Secreted</keyword>
<keyword evidence="10" id="KW-0732">Signal</keyword>
<keyword evidence="4 9" id="KW-0645">Protease</keyword>
<dbReference type="PANTHER" id="PTHR24276">
    <property type="entry name" value="POLYSERASE-RELATED"/>
    <property type="match status" value="1"/>
</dbReference>
<evidence type="ECO:0000256" key="1">
    <source>
        <dbReference type="ARBA" id="ARBA00004239"/>
    </source>
</evidence>
<dbReference type="EMBL" id="NNAY01000131">
    <property type="protein sequence ID" value="OXU30693.1"/>
    <property type="molecule type" value="Genomic_DNA"/>
</dbReference>
<dbReference type="PANTHER" id="PTHR24276:SF98">
    <property type="entry name" value="FI18310P1-RELATED"/>
    <property type="match status" value="1"/>
</dbReference>
<dbReference type="PROSITE" id="PS50240">
    <property type="entry name" value="TRYPSIN_DOM"/>
    <property type="match status" value="1"/>
</dbReference>
<evidence type="ECO:0000256" key="5">
    <source>
        <dbReference type="ARBA" id="ARBA00022801"/>
    </source>
</evidence>
<keyword evidence="13" id="KW-1185">Reference proteome</keyword>
<dbReference type="InterPro" id="IPR050430">
    <property type="entry name" value="Peptidase_S1"/>
</dbReference>
<dbReference type="EC" id="3.4.21.1" evidence="8"/>
<proteinExistence type="inferred from homology"/>
<dbReference type="Proteomes" id="UP000215335">
    <property type="component" value="Unassembled WGS sequence"/>
</dbReference>
<dbReference type="InterPro" id="IPR001254">
    <property type="entry name" value="Trypsin_dom"/>
</dbReference>
<evidence type="ECO:0000256" key="7">
    <source>
        <dbReference type="ARBA" id="ARBA00023157"/>
    </source>
</evidence>
<evidence type="ECO:0000256" key="2">
    <source>
        <dbReference type="ARBA" id="ARBA00007664"/>
    </source>
</evidence>
<dbReference type="Gene3D" id="2.40.10.10">
    <property type="entry name" value="Trypsin-like serine proteases"/>
    <property type="match status" value="1"/>
</dbReference>
<sequence length="247" mass="27651">MKVLVSVLLLCLAAGTTAFERIVSGQDAPDGKFPYQVALKYFGLYFCSGSIIDKRWILTAAHCLRNRSPEFIKIYAGSNKLTDEKAQFYQAEYLTYHENFTMKYLDNDIGLIRVIEDIDFKENVQPIALPTDDTAENTSVVLSGWGLTHVNGTLAKNLQEIDLKIVSQEECDQFWSTIFPITEAHLCTFTKIGEGSCRGDSGGPLVADKVQVGIVSFGLPCAVGHPDVFTKVYTFLDWIQKQQNKFR</sequence>
<comment type="similarity">
    <text evidence="2">Belongs to the peptidase S1 family.</text>
</comment>
<feature type="chain" id="PRO_5013393988" description="chymotrypsin" evidence="10">
    <location>
        <begin position="19"/>
        <end position="247"/>
    </location>
</feature>
<dbReference type="GO" id="GO:0016485">
    <property type="term" value="P:protein processing"/>
    <property type="evidence" value="ECO:0007669"/>
    <property type="project" value="UniProtKB-ARBA"/>
</dbReference>
<dbReference type="STRING" id="543379.A0A232FJD4"/>
<accession>A0A232FJD4</accession>
<dbReference type="OrthoDB" id="60866at2759"/>
<evidence type="ECO:0000256" key="8">
    <source>
        <dbReference type="ARBA" id="ARBA00044036"/>
    </source>
</evidence>
<dbReference type="FunFam" id="2.40.10.10:FF:000047">
    <property type="entry name" value="Trypsin eta"/>
    <property type="match status" value="1"/>
</dbReference>
<evidence type="ECO:0000313" key="13">
    <source>
        <dbReference type="Proteomes" id="UP000215335"/>
    </source>
</evidence>
<comment type="caution">
    <text evidence="12">The sequence shown here is derived from an EMBL/GenBank/DDBJ whole genome shotgun (WGS) entry which is preliminary data.</text>
</comment>
<feature type="domain" description="Peptidase S1" evidence="11">
    <location>
        <begin position="22"/>
        <end position="244"/>
    </location>
</feature>
<reference evidence="12 13" key="1">
    <citation type="journal article" date="2017" name="Curr. Biol.">
        <title>The Evolution of Venom by Co-option of Single-Copy Genes.</title>
        <authorList>
            <person name="Martinson E.O."/>
            <person name="Mrinalini"/>
            <person name="Kelkar Y.D."/>
            <person name="Chang C.H."/>
            <person name="Werren J.H."/>
        </authorList>
    </citation>
    <scope>NUCLEOTIDE SEQUENCE [LARGE SCALE GENOMIC DNA]</scope>
    <source>
        <strain evidence="12 13">Alberta</strain>
        <tissue evidence="12">Whole body</tissue>
    </source>
</reference>
<organism evidence="12 13">
    <name type="scientific">Trichomalopsis sarcophagae</name>
    <dbReference type="NCBI Taxonomy" id="543379"/>
    <lineage>
        <taxon>Eukaryota</taxon>
        <taxon>Metazoa</taxon>
        <taxon>Ecdysozoa</taxon>
        <taxon>Arthropoda</taxon>
        <taxon>Hexapoda</taxon>
        <taxon>Insecta</taxon>
        <taxon>Pterygota</taxon>
        <taxon>Neoptera</taxon>
        <taxon>Endopterygota</taxon>
        <taxon>Hymenoptera</taxon>
        <taxon>Apocrita</taxon>
        <taxon>Proctotrupomorpha</taxon>
        <taxon>Chalcidoidea</taxon>
        <taxon>Pteromalidae</taxon>
        <taxon>Pteromalinae</taxon>
        <taxon>Trichomalopsis</taxon>
    </lineage>
</organism>
<dbReference type="AlphaFoldDB" id="A0A232FJD4"/>
<dbReference type="InterPro" id="IPR001314">
    <property type="entry name" value="Peptidase_S1A"/>
</dbReference>
<dbReference type="InterPro" id="IPR033116">
    <property type="entry name" value="TRYPSIN_SER"/>
</dbReference>
<dbReference type="SUPFAM" id="SSF50494">
    <property type="entry name" value="Trypsin-like serine proteases"/>
    <property type="match status" value="1"/>
</dbReference>
<dbReference type="SMART" id="SM00020">
    <property type="entry name" value="Tryp_SPc"/>
    <property type="match status" value="1"/>
</dbReference>
<dbReference type="InterPro" id="IPR043504">
    <property type="entry name" value="Peptidase_S1_PA_chymotrypsin"/>
</dbReference>
<evidence type="ECO:0000256" key="6">
    <source>
        <dbReference type="ARBA" id="ARBA00022825"/>
    </source>
</evidence>
<keyword evidence="5 9" id="KW-0378">Hydrolase</keyword>
<dbReference type="GO" id="GO:0004252">
    <property type="term" value="F:serine-type endopeptidase activity"/>
    <property type="evidence" value="ECO:0007669"/>
    <property type="project" value="UniProtKB-EC"/>
</dbReference>
<gene>
    <name evidence="12" type="ORF">TSAR_015660</name>
</gene>
<dbReference type="GO" id="GO:0005576">
    <property type="term" value="C:extracellular region"/>
    <property type="evidence" value="ECO:0007669"/>
    <property type="project" value="UniProtKB-SubCell"/>
</dbReference>
<keyword evidence="7" id="KW-1015">Disulfide bond</keyword>
<evidence type="ECO:0000256" key="4">
    <source>
        <dbReference type="ARBA" id="ARBA00022670"/>
    </source>
</evidence>
<dbReference type="Pfam" id="PF00089">
    <property type="entry name" value="Trypsin"/>
    <property type="match status" value="1"/>
</dbReference>
<evidence type="ECO:0000256" key="9">
    <source>
        <dbReference type="RuleBase" id="RU363034"/>
    </source>
</evidence>
<feature type="signal peptide" evidence="10">
    <location>
        <begin position="1"/>
        <end position="18"/>
    </location>
</feature>
<name>A0A232FJD4_9HYME</name>
<dbReference type="InterPro" id="IPR018114">
    <property type="entry name" value="TRYPSIN_HIS"/>
</dbReference>
<keyword evidence="6 9" id="KW-0720">Serine protease</keyword>
<dbReference type="InterPro" id="IPR009003">
    <property type="entry name" value="Peptidase_S1_PA"/>
</dbReference>
<dbReference type="PROSITE" id="PS00135">
    <property type="entry name" value="TRYPSIN_SER"/>
    <property type="match status" value="1"/>
</dbReference>
<evidence type="ECO:0000259" key="11">
    <source>
        <dbReference type="PROSITE" id="PS50240"/>
    </source>
</evidence>
<evidence type="ECO:0000256" key="3">
    <source>
        <dbReference type="ARBA" id="ARBA00022525"/>
    </source>
</evidence>